<dbReference type="AlphaFoldDB" id="A0A163J1K5"/>
<organism evidence="1">
    <name type="scientific">Absidia glauca</name>
    <name type="common">Pin mould</name>
    <dbReference type="NCBI Taxonomy" id="4829"/>
    <lineage>
        <taxon>Eukaryota</taxon>
        <taxon>Fungi</taxon>
        <taxon>Fungi incertae sedis</taxon>
        <taxon>Mucoromycota</taxon>
        <taxon>Mucoromycotina</taxon>
        <taxon>Mucoromycetes</taxon>
        <taxon>Mucorales</taxon>
        <taxon>Cunninghamellaceae</taxon>
        <taxon>Absidia</taxon>
    </lineage>
</organism>
<reference evidence="1" key="1">
    <citation type="submission" date="2016-04" db="EMBL/GenBank/DDBJ databases">
        <authorList>
            <person name="Evans L.H."/>
            <person name="Alamgir A."/>
            <person name="Owens N."/>
            <person name="Weber N.D."/>
            <person name="Virtaneva K."/>
            <person name="Barbian K."/>
            <person name="Babar A."/>
            <person name="Rosenke K."/>
        </authorList>
    </citation>
    <scope>NUCLEOTIDE SEQUENCE [LARGE SCALE GENOMIC DNA]</scope>
    <source>
        <strain evidence="1">CBS 101.48</strain>
    </source>
</reference>
<dbReference type="OrthoDB" id="2232122at2759"/>
<gene>
    <name evidence="1" type="primary">ABSGL_02011.1 scaffold 2596</name>
</gene>
<dbReference type="OMA" id="ENINLMR"/>
<dbReference type="InParanoid" id="A0A163J1K5"/>
<evidence type="ECO:0000313" key="1">
    <source>
        <dbReference type="EMBL" id="SAL96595.1"/>
    </source>
</evidence>
<sequence>MALKNVPLTNMTQCLEAWATWNGKGATVLSSIDVNDPKSNDLILSELTTILSGMRQALDAMHERFDGVPKDDAQFGLYRQCIHMFDQEFMVKESIHSIVKESGFMSKQQLTGSISLWKAEAYLDEDVIKQLH</sequence>
<accession>A0A163J1K5</accession>
<proteinExistence type="predicted"/>
<protein>
    <submittedName>
        <fullName evidence="1">Uncharacterized protein</fullName>
    </submittedName>
</protein>
<evidence type="ECO:0000313" key="2">
    <source>
        <dbReference type="Proteomes" id="UP000078561"/>
    </source>
</evidence>
<dbReference type="Proteomes" id="UP000078561">
    <property type="component" value="Unassembled WGS sequence"/>
</dbReference>
<dbReference type="EMBL" id="LT551165">
    <property type="protein sequence ID" value="SAL96595.1"/>
    <property type="molecule type" value="Genomic_DNA"/>
</dbReference>
<name>A0A163J1K5_ABSGL</name>
<keyword evidence="2" id="KW-1185">Reference proteome</keyword>